<dbReference type="EMBL" id="VIRV01000009">
    <property type="protein sequence ID" value="MBY0758925.1"/>
    <property type="molecule type" value="Genomic_DNA"/>
</dbReference>
<organism evidence="2 3">
    <name type="scientific">Sellimonas caecigallum</name>
    <dbReference type="NCBI Taxonomy" id="2592333"/>
    <lineage>
        <taxon>Bacteria</taxon>
        <taxon>Bacillati</taxon>
        <taxon>Bacillota</taxon>
        <taxon>Clostridia</taxon>
        <taxon>Lachnospirales</taxon>
        <taxon>Lachnospiraceae</taxon>
        <taxon>Sellimonas</taxon>
    </lineage>
</organism>
<evidence type="ECO:0000313" key="2">
    <source>
        <dbReference type="EMBL" id="MBY0758925.1"/>
    </source>
</evidence>
<reference evidence="2 3" key="1">
    <citation type="journal article" date="2020" name="New Microbes New Infect">
        <title>Sellimonas caecigallum sp. nov., description and genome sequence of a new member of the Sellimonas genus isolated from the cecum of feral chicken.</title>
        <authorList>
            <person name="Wongkuna S."/>
            <person name="Ghimire S."/>
            <person name="Antony L."/>
            <person name="Chankhamhaengdecha S."/>
            <person name="Janvilisri T."/>
            <person name="Scaria J."/>
        </authorList>
    </citation>
    <scope>NUCLEOTIDE SEQUENCE [LARGE SCALE GENOMIC DNA]</scope>
    <source>
        <strain evidence="2 3">SW451</strain>
    </source>
</reference>
<proteinExistence type="predicted"/>
<accession>A0ABS7L799</accession>
<feature type="coiled-coil region" evidence="1">
    <location>
        <begin position="107"/>
        <end position="145"/>
    </location>
</feature>
<name>A0ABS7L799_9FIRM</name>
<dbReference type="RefSeq" id="WP_221919786.1">
    <property type="nucleotide sequence ID" value="NZ_CP173660.1"/>
</dbReference>
<evidence type="ECO:0000256" key="1">
    <source>
        <dbReference type="SAM" id="Coils"/>
    </source>
</evidence>
<keyword evidence="1" id="KW-0175">Coiled coil</keyword>
<keyword evidence="3" id="KW-1185">Reference proteome</keyword>
<sequence length="236" mass="27444">MKIKVGKFLIESLDDKVIQILLKKRNKIIWEGNISDIEITFYLPEKTISRVPSMILVLPVEHLPINIVNRHDNGEIKNLYEYLVSHGSVENLHSIFTAGAVSHSTIRKETEINKAKLREKRVIEKENKKEEAKKERAIKRQIRAEKAKIDLANRRRRAGCKEMKEEKYTCTVCHTVWYSNDMDKIKNIHNALTLSNYSVNHMKDISRCPKCGSRASSHKTVTYWVDKKGNCVDREE</sequence>
<gene>
    <name evidence="2" type="ORF">FLB61_07475</name>
</gene>
<dbReference type="Proteomes" id="UP000779049">
    <property type="component" value="Unassembled WGS sequence"/>
</dbReference>
<evidence type="ECO:0000313" key="3">
    <source>
        <dbReference type="Proteomes" id="UP000779049"/>
    </source>
</evidence>
<protein>
    <submittedName>
        <fullName evidence="2">Uncharacterized protein</fullName>
    </submittedName>
</protein>
<comment type="caution">
    <text evidence="2">The sequence shown here is derived from an EMBL/GenBank/DDBJ whole genome shotgun (WGS) entry which is preliminary data.</text>
</comment>